<proteinExistence type="predicted"/>
<name>A0A2A4HGY2_9GAMM</name>
<dbReference type="Proteomes" id="UP000218677">
    <property type="component" value="Unassembled WGS sequence"/>
</dbReference>
<evidence type="ECO:0008006" key="3">
    <source>
        <dbReference type="Google" id="ProtNLM"/>
    </source>
</evidence>
<evidence type="ECO:0000313" key="1">
    <source>
        <dbReference type="EMBL" id="PCF93599.1"/>
    </source>
</evidence>
<keyword evidence="2" id="KW-1185">Reference proteome</keyword>
<dbReference type="AlphaFoldDB" id="A0A2A4HGY2"/>
<organism evidence="1 2">
    <name type="scientific">Vreelandella nigrificans</name>
    <dbReference type="NCBI Taxonomy" id="2042704"/>
    <lineage>
        <taxon>Bacteria</taxon>
        <taxon>Pseudomonadati</taxon>
        <taxon>Pseudomonadota</taxon>
        <taxon>Gammaproteobacteria</taxon>
        <taxon>Oceanospirillales</taxon>
        <taxon>Halomonadaceae</taxon>
        <taxon>Vreelandella</taxon>
    </lineage>
</organism>
<evidence type="ECO:0000313" key="2">
    <source>
        <dbReference type="Proteomes" id="UP000218677"/>
    </source>
</evidence>
<accession>A0A2A4HGY2</accession>
<protein>
    <recommendedName>
        <fullName evidence="3">Peptidase S9 prolyl oligopeptidase catalytic domain-containing protein</fullName>
    </recommendedName>
</protein>
<dbReference type="EMBL" id="NWUX01000035">
    <property type="protein sequence ID" value="PCF93599.1"/>
    <property type="molecule type" value="Genomic_DNA"/>
</dbReference>
<comment type="caution">
    <text evidence="1">The sequence shown here is derived from an EMBL/GenBank/DDBJ whole genome shotgun (WGS) entry which is preliminary data.</text>
</comment>
<gene>
    <name evidence="1" type="ORF">CPA45_21535</name>
</gene>
<sequence>MQECKHPAIAFYADADDMAPPDYARKIQASMPTSCPIYFISPGNYGHNWMGSRVSFWANLADDLYSDKTIIINGNEALLGTG</sequence>
<reference evidence="2" key="1">
    <citation type="submission" date="2017-09" db="EMBL/GenBank/DDBJ databases">
        <authorList>
            <person name="Cho G.-S."/>
            <person name="Oguntoyinbo F.A."/>
            <person name="Cnockaert M."/>
            <person name="Kabisch J."/>
            <person name="Neve H."/>
            <person name="Bockelmann W."/>
            <person name="Wenning M."/>
            <person name="Franz C.M."/>
            <person name="Vandamme P."/>
        </authorList>
    </citation>
    <scope>NUCLEOTIDE SEQUENCE [LARGE SCALE GENOMIC DNA]</scope>
    <source>
        <strain evidence="2">MBT G8648</strain>
    </source>
</reference>